<reference evidence="4 5" key="1">
    <citation type="submission" date="2018-02" db="EMBL/GenBank/DDBJ databases">
        <title>Genome sequence of the basidiomycete white-rot fungus Phlebia centrifuga.</title>
        <authorList>
            <person name="Granchi Z."/>
            <person name="Peng M."/>
            <person name="de Vries R.P."/>
            <person name="Hilden K."/>
            <person name="Makela M.R."/>
            <person name="Grigoriev I."/>
            <person name="Riley R."/>
        </authorList>
    </citation>
    <scope>NUCLEOTIDE SEQUENCE [LARGE SCALE GENOMIC DNA]</scope>
    <source>
        <strain evidence="4 5">FBCC195</strain>
    </source>
</reference>
<feature type="region of interest" description="Disordered" evidence="1">
    <location>
        <begin position="1220"/>
        <end position="1248"/>
    </location>
</feature>
<dbReference type="InterPro" id="IPR002156">
    <property type="entry name" value="RNaseH_domain"/>
</dbReference>
<feature type="region of interest" description="Disordered" evidence="1">
    <location>
        <begin position="312"/>
        <end position="339"/>
    </location>
</feature>
<organism evidence="4 5">
    <name type="scientific">Hermanssonia centrifuga</name>
    <dbReference type="NCBI Taxonomy" id="98765"/>
    <lineage>
        <taxon>Eukaryota</taxon>
        <taxon>Fungi</taxon>
        <taxon>Dikarya</taxon>
        <taxon>Basidiomycota</taxon>
        <taxon>Agaricomycotina</taxon>
        <taxon>Agaricomycetes</taxon>
        <taxon>Polyporales</taxon>
        <taxon>Meruliaceae</taxon>
        <taxon>Hermanssonia</taxon>
    </lineage>
</organism>
<dbReference type="Pfam" id="PF00078">
    <property type="entry name" value="RVT_1"/>
    <property type="match status" value="1"/>
</dbReference>
<dbReference type="Pfam" id="PF14529">
    <property type="entry name" value="Exo_endo_phos_2"/>
    <property type="match status" value="1"/>
</dbReference>
<dbReference type="PROSITE" id="PS50879">
    <property type="entry name" value="RNASE_H_1"/>
    <property type="match status" value="1"/>
</dbReference>
<dbReference type="Pfam" id="PF00075">
    <property type="entry name" value="RNase_H"/>
    <property type="match status" value="1"/>
</dbReference>
<evidence type="ECO:0000259" key="2">
    <source>
        <dbReference type="PROSITE" id="PS50878"/>
    </source>
</evidence>
<evidence type="ECO:0000256" key="1">
    <source>
        <dbReference type="SAM" id="MobiDB-lite"/>
    </source>
</evidence>
<keyword evidence="5" id="KW-1185">Reference proteome</keyword>
<dbReference type="InterPro" id="IPR012337">
    <property type="entry name" value="RNaseH-like_sf"/>
</dbReference>
<dbReference type="SUPFAM" id="SSF56219">
    <property type="entry name" value="DNase I-like"/>
    <property type="match status" value="1"/>
</dbReference>
<dbReference type="EMBL" id="MLYV02001214">
    <property type="protein sequence ID" value="PSR72099.1"/>
    <property type="molecule type" value="Genomic_DNA"/>
</dbReference>
<proteinExistence type="predicted"/>
<dbReference type="Gene3D" id="3.30.420.10">
    <property type="entry name" value="Ribonuclease H-like superfamily/Ribonuclease H"/>
    <property type="match status" value="1"/>
</dbReference>
<dbReference type="InterPro" id="IPR000477">
    <property type="entry name" value="RT_dom"/>
</dbReference>
<feature type="domain" description="RNase H type-1" evidence="3">
    <location>
        <begin position="907"/>
        <end position="1047"/>
    </location>
</feature>
<feature type="compositionally biased region" description="Basic and acidic residues" evidence="1">
    <location>
        <begin position="1234"/>
        <end position="1248"/>
    </location>
</feature>
<evidence type="ECO:0000313" key="4">
    <source>
        <dbReference type="EMBL" id="PSR72099.1"/>
    </source>
</evidence>
<dbReference type="SUPFAM" id="SSF53098">
    <property type="entry name" value="Ribonuclease H-like"/>
    <property type="match status" value="1"/>
</dbReference>
<dbReference type="STRING" id="98765.A0A2R6NIA9"/>
<accession>A0A2R6NIA9</accession>
<dbReference type="InterPro" id="IPR036691">
    <property type="entry name" value="Endo/exonu/phosph_ase_sf"/>
</dbReference>
<sequence>MSQSSLTAEIVAAYEADLVVAFISCVTTRKLIGKMVALEREETERGVREERNRTTQSAHTIWAGDFNRHHSFWERAENTHLLSRAYLDAAESLVTSLATFDLIQVLAPEIPTLQANATGNLTRPDNVFASPHLAERLICCDAHPALQPPNTDHFPIHSTFDVTLAAAQEIPGWNWRKVEEAEFYLALDDAIETQNIQKQRIETREEFDQVLEQLTDALVETREKTVPKRKPSPFAKRWWTADLAKARLNVKRLARDSYRKRNESHNPIHKDYKKARNEYGEQIRKAKKEHWEAFLEDVDGESIWNFSSYATSEHTDGGRTRIPQLQSTGIHGRTKLSKSNDEKSKALHEAFFPHPGNPPSNQETATYPEPAFEFKGITKDIIREVIKNLKRYKAPGIDDFPNEVFIWCEDILTPILFLLFQASYELGVYPDLWKISRTLVLRKPQRKDYSLPNAYRPIALLICIAKILSACMAKILAIQTERLGLLSNNHFLGRMGRTTTDSLHYITATVKNAWRTQKVASILFLDVQAAFPSVNPERLFHILRLKGIPKEIVDWLKLKMTSRRTVLCFDDFQSSQFEIKGGLEQGCPLSVILYQFYNSELLEGANRKKGEIATGNIDDVAVVAIANNFEDTHEILRNFMTRQSGAFQWAEEHNSTFSVGKFGLLNCSHALRAGDLGPTLKLGRTVIKPAKTHKFLGILLDNKLKWQAQIEKARDKGLQWLTHFRRMANVKHGISSRISQRLYFMIAIPSMLYAADVFLTPIRAGIPPSTKRTGSVSAIERLSTVHRQAAIMMTGAMRTTATDVMEVHVSILPFPLLVDKLCHRAFARLCTLPGTHPLQPLVSRAAKHYPKRHRSAIQELAHLYGLAPDAIETITPARYSPYWKPGHTIEIAADKDQARESEDRWAGKDGIRVYTDGSDIDGGVGAAAVLYKPGRRQVKALQYHLGPSTDHTVYEAEVVALILGMELIRQESSVRNVSLAVDNQAAVNASRSSRSAPGHYLMDKFHRLKARVKLKHRGAKITVRWVPGHMGIKGNEVVDRKAKEAARGHMEMRRPIPTCLVKELPRSVSKVHQLHHQELVAEADRRWKASPRWAKMNEIDPKLPSKRYGALIAGLPRRHAAILFQLRTGHAPLRKHLHKIGRADTPTCQACGEAPETVPHFILYCPAFSHPRSAMSFELGDDARSLTALFTNAGSLRSLFRYIHRTRRFEEHFGSMSLPPAKEIMEKAKKRGLKDKGKEKQQRRNEQR</sequence>
<evidence type="ECO:0000259" key="3">
    <source>
        <dbReference type="PROSITE" id="PS50879"/>
    </source>
</evidence>
<feature type="domain" description="Reverse transcriptase" evidence="2">
    <location>
        <begin position="422"/>
        <end position="700"/>
    </location>
</feature>
<dbReference type="GO" id="GO:0004523">
    <property type="term" value="F:RNA-DNA hybrid ribonuclease activity"/>
    <property type="evidence" value="ECO:0007669"/>
    <property type="project" value="InterPro"/>
</dbReference>
<dbReference type="InterPro" id="IPR005135">
    <property type="entry name" value="Endo/exonuclease/phosphatase"/>
</dbReference>
<dbReference type="Gene3D" id="3.60.10.10">
    <property type="entry name" value="Endonuclease/exonuclease/phosphatase"/>
    <property type="match status" value="1"/>
</dbReference>
<dbReference type="CDD" id="cd01650">
    <property type="entry name" value="RT_nLTR_like"/>
    <property type="match status" value="1"/>
</dbReference>
<dbReference type="InterPro" id="IPR043502">
    <property type="entry name" value="DNA/RNA_pol_sf"/>
</dbReference>
<dbReference type="AlphaFoldDB" id="A0A2R6NIA9"/>
<dbReference type="PANTHER" id="PTHR33481">
    <property type="entry name" value="REVERSE TRANSCRIPTASE"/>
    <property type="match status" value="1"/>
</dbReference>
<protein>
    <submittedName>
        <fullName evidence="4">Uncharacterized protein</fullName>
    </submittedName>
</protein>
<gene>
    <name evidence="4" type="ORF">PHLCEN_2v12014</name>
</gene>
<comment type="caution">
    <text evidence="4">The sequence shown here is derived from an EMBL/GenBank/DDBJ whole genome shotgun (WGS) entry which is preliminary data.</text>
</comment>
<dbReference type="PROSITE" id="PS50878">
    <property type="entry name" value="RT_POL"/>
    <property type="match status" value="1"/>
</dbReference>
<dbReference type="CDD" id="cd09276">
    <property type="entry name" value="Rnase_HI_RT_non_LTR"/>
    <property type="match status" value="1"/>
</dbReference>
<evidence type="ECO:0000313" key="5">
    <source>
        <dbReference type="Proteomes" id="UP000186601"/>
    </source>
</evidence>
<dbReference type="Proteomes" id="UP000186601">
    <property type="component" value="Unassembled WGS sequence"/>
</dbReference>
<dbReference type="SUPFAM" id="SSF56672">
    <property type="entry name" value="DNA/RNA polymerases"/>
    <property type="match status" value="1"/>
</dbReference>
<name>A0A2R6NIA9_9APHY</name>
<dbReference type="PANTHER" id="PTHR33481:SF1">
    <property type="entry name" value="ENDONUCLEASE_EXONUCLEASE_PHOSPHATASE DOMAIN-CONTAINING PROTEIN-RELATED"/>
    <property type="match status" value="1"/>
</dbReference>
<dbReference type="GO" id="GO:0003676">
    <property type="term" value="F:nucleic acid binding"/>
    <property type="evidence" value="ECO:0007669"/>
    <property type="project" value="InterPro"/>
</dbReference>
<dbReference type="InterPro" id="IPR036397">
    <property type="entry name" value="RNaseH_sf"/>
</dbReference>
<dbReference type="OrthoDB" id="3044497at2759"/>